<protein>
    <submittedName>
        <fullName evidence="1">Uncharacterized protein</fullName>
    </submittedName>
</protein>
<evidence type="ECO:0000313" key="2">
    <source>
        <dbReference type="Proteomes" id="UP000018948"/>
    </source>
</evidence>
<comment type="caution">
    <text evidence="1">The sequence shown here is derived from an EMBL/GenBank/DDBJ whole genome shotgun (WGS) entry which is preliminary data.</text>
</comment>
<sequence>LAELEPQEIEVGAVERTAWTPVTPSNILYGVSKVDRYLRAKERHQNDFEARLNKAQEDHAGVIAKLKAKIAK</sequence>
<organism evidence="1 2">
    <name type="scientific">Phytophthora nicotianae P10297</name>
    <dbReference type="NCBI Taxonomy" id="1317064"/>
    <lineage>
        <taxon>Eukaryota</taxon>
        <taxon>Sar</taxon>
        <taxon>Stramenopiles</taxon>
        <taxon>Oomycota</taxon>
        <taxon>Peronosporomycetes</taxon>
        <taxon>Peronosporales</taxon>
        <taxon>Peronosporaceae</taxon>
        <taxon>Phytophthora</taxon>
    </lineage>
</organism>
<proteinExistence type="predicted"/>
<feature type="non-terminal residue" evidence="1">
    <location>
        <position position="1"/>
    </location>
</feature>
<dbReference type="Proteomes" id="UP000018948">
    <property type="component" value="Unassembled WGS sequence"/>
</dbReference>
<accession>W2Y7R5</accession>
<dbReference type="AlphaFoldDB" id="W2Y7R5"/>
<dbReference type="EMBL" id="ANIY01004309">
    <property type="protein sequence ID" value="ETP30209.1"/>
    <property type="molecule type" value="Genomic_DNA"/>
</dbReference>
<name>W2Y7R5_PHYNI</name>
<evidence type="ECO:0000313" key="1">
    <source>
        <dbReference type="EMBL" id="ETP30209.1"/>
    </source>
</evidence>
<gene>
    <name evidence="1" type="ORF">F442_20732</name>
</gene>
<reference evidence="1 2" key="1">
    <citation type="submission" date="2013-11" db="EMBL/GenBank/DDBJ databases">
        <title>The Genome Sequence of Phytophthora parasitica P10297.</title>
        <authorList>
            <consortium name="The Broad Institute Genomics Platform"/>
            <person name="Russ C."/>
            <person name="Tyler B."/>
            <person name="Panabieres F."/>
            <person name="Shan W."/>
            <person name="Tripathy S."/>
            <person name="Grunwald N."/>
            <person name="Machado M."/>
            <person name="Johnson C.S."/>
            <person name="Walker B."/>
            <person name="Young S.K."/>
            <person name="Zeng Q."/>
            <person name="Gargeya S."/>
            <person name="Fitzgerald M."/>
            <person name="Haas B."/>
            <person name="Abouelleil A."/>
            <person name="Allen A.W."/>
            <person name="Alvarado L."/>
            <person name="Arachchi H.M."/>
            <person name="Berlin A.M."/>
            <person name="Chapman S.B."/>
            <person name="Gainer-Dewar J."/>
            <person name="Goldberg J."/>
            <person name="Griggs A."/>
            <person name="Gujja S."/>
            <person name="Hansen M."/>
            <person name="Howarth C."/>
            <person name="Imamovic A."/>
            <person name="Ireland A."/>
            <person name="Larimer J."/>
            <person name="McCowan C."/>
            <person name="Murphy C."/>
            <person name="Pearson M."/>
            <person name="Poon T.W."/>
            <person name="Priest M."/>
            <person name="Roberts A."/>
            <person name="Saif S."/>
            <person name="Shea T."/>
            <person name="Sisk P."/>
            <person name="Sykes S."/>
            <person name="Wortman J."/>
            <person name="Nusbaum C."/>
            <person name="Birren B."/>
        </authorList>
    </citation>
    <scope>NUCLEOTIDE SEQUENCE [LARGE SCALE GENOMIC DNA]</scope>
    <source>
        <strain evidence="1 2">P10297</strain>
    </source>
</reference>